<dbReference type="PANTHER" id="PTHR14021">
    <property type="entry name" value="IRON-SULFUR CLUSTER CO-CHAPERONE PROTEIN HSCB"/>
    <property type="match status" value="1"/>
</dbReference>
<proteinExistence type="inferred from homology"/>
<comment type="caution">
    <text evidence="4">The sequence shown here is derived from an EMBL/GenBank/DDBJ whole genome shotgun (WGS) entry which is preliminary data.</text>
</comment>
<dbReference type="EMBL" id="JAACJM010000001">
    <property type="protein sequence ID" value="KAF5375221.1"/>
    <property type="molecule type" value="Genomic_DNA"/>
</dbReference>
<dbReference type="GO" id="GO:0044571">
    <property type="term" value="P:[2Fe-2S] cluster assembly"/>
    <property type="evidence" value="ECO:0007669"/>
    <property type="project" value="InterPro"/>
</dbReference>
<comment type="similarity">
    <text evidence="1">Belongs to the HscB family.</text>
</comment>
<evidence type="ECO:0000259" key="3">
    <source>
        <dbReference type="SMART" id="SM00271"/>
    </source>
</evidence>
<sequence length="213" mass="24678">MFLLRRPTVFSHLRFVSTYGLTRKCPACSNPLPTPLPACSKCWNISSIPNDASFHDIFSLHGSNEFKIDTSLLKQRFREAQSVCHPDTWASKGQDKQETAQLLSARINHAYQTLSNPLSRVEYILEKNGLPMSEEDKIEDMEFLGEIMMRREEIQEADSREEVEEIEAGNEERIADTVKEIERLVDEKKWEKVKEAGMRLRYLEGIRRATRET</sequence>
<feature type="domain" description="J" evidence="3">
    <location>
        <begin position="52"/>
        <end position="119"/>
    </location>
</feature>
<dbReference type="GO" id="GO:0051087">
    <property type="term" value="F:protein-folding chaperone binding"/>
    <property type="evidence" value="ECO:0007669"/>
    <property type="project" value="InterPro"/>
</dbReference>
<dbReference type="AlphaFoldDB" id="A0A8H5H205"/>
<dbReference type="InterPro" id="IPR036869">
    <property type="entry name" value="J_dom_sf"/>
</dbReference>
<dbReference type="Proteomes" id="UP000559256">
    <property type="component" value="Unassembled WGS sequence"/>
</dbReference>
<dbReference type="SUPFAM" id="SSF46565">
    <property type="entry name" value="Chaperone J-domain"/>
    <property type="match status" value="1"/>
</dbReference>
<dbReference type="InterPro" id="IPR001623">
    <property type="entry name" value="DnaJ_domain"/>
</dbReference>
<evidence type="ECO:0000256" key="2">
    <source>
        <dbReference type="ARBA" id="ARBA00023186"/>
    </source>
</evidence>
<protein>
    <recommendedName>
        <fullName evidence="3">J domain-containing protein</fullName>
    </recommendedName>
</protein>
<reference evidence="4 5" key="1">
    <citation type="journal article" date="2020" name="ISME J.">
        <title>Uncovering the hidden diversity of litter-decomposition mechanisms in mushroom-forming fungi.</title>
        <authorList>
            <person name="Floudas D."/>
            <person name="Bentzer J."/>
            <person name="Ahren D."/>
            <person name="Johansson T."/>
            <person name="Persson P."/>
            <person name="Tunlid A."/>
        </authorList>
    </citation>
    <scope>NUCLEOTIDE SEQUENCE [LARGE SCALE GENOMIC DNA]</scope>
    <source>
        <strain evidence="4 5">CBS 291.85</strain>
    </source>
</reference>
<dbReference type="Gene3D" id="1.10.287.110">
    <property type="entry name" value="DnaJ domain"/>
    <property type="match status" value="1"/>
</dbReference>
<gene>
    <name evidence="4" type="ORF">D9758_000279</name>
</gene>
<dbReference type="SUPFAM" id="SSF47144">
    <property type="entry name" value="HSC20 (HSCB), C-terminal oligomerisation domain"/>
    <property type="match status" value="1"/>
</dbReference>
<evidence type="ECO:0000256" key="1">
    <source>
        <dbReference type="ARBA" id="ARBA00010476"/>
    </source>
</evidence>
<dbReference type="GO" id="GO:0001671">
    <property type="term" value="F:ATPase activator activity"/>
    <property type="evidence" value="ECO:0007669"/>
    <property type="project" value="InterPro"/>
</dbReference>
<dbReference type="PANTHER" id="PTHR14021:SF15">
    <property type="entry name" value="IRON-SULFUR CLUSTER CO-CHAPERONE PROTEIN HSCB"/>
    <property type="match status" value="1"/>
</dbReference>
<dbReference type="InterPro" id="IPR009073">
    <property type="entry name" value="HscB_oligo_C"/>
</dbReference>
<evidence type="ECO:0000313" key="4">
    <source>
        <dbReference type="EMBL" id="KAF5375221.1"/>
    </source>
</evidence>
<accession>A0A8H5H205</accession>
<dbReference type="InterPro" id="IPR004640">
    <property type="entry name" value="HscB"/>
</dbReference>
<dbReference type="NCBIfam" id="TIGR00714">
    <property type="entry name" value="hscB"/>
    <property type="match status" value="1"/>
</dbReference>
<dbReference type="GO" id="GO:0005739">
    <property type="term" value="C:mitochondrion"/>
    <property type="evidence" value="ECO:0007669"/>
    <property type="project" value="TreeGrafter"/>
</dbReference>
<dbReference type="OrthoDB" id="448954at2759"/>
<keyword evidence="5" id="KW-1185">Reference proteome</keyword>
<dbReference type="Gene3D" id="1.20.1280.20">
    <property type="entry name" value="HscB, C-terminal domain"/>
    <property type="match status" value="1"/>
</dbReference>
<dbReference type="GO" id="GO:0051259">
    <property type="term" value="P:protein complex oligomerization"/>
    <property type="evidence" value="ECO:0007669"/>
    <property type="project" value="InterPro"/>
</dbReference>
<dbReference type="InterPro" id="IPR036386">
    <property type="entry name" value="HscB_C_sf"/>
</dbReference>
<name>A0A8H5H205_9AGAR</name>
<organism evidence="4 5">
    <name type="scientific">Tetrapyrgos nigripes</name>
    <dbReference type="NCBI Taxonomy" id="182062"/>
    <lineage>
        <taxon>Eukaryota</taxon>
        <taxon>Fungi</taxon>
        <taxon>Dikarya</taxon>
        <taxon>Basidiomycota</taxon>
        <taxon>Agaricomycotina</taxon>
        <taxon>Agaricomycetes</taxon>
        <taxon>Agaricomycetidae</taxon>
        <taxon>Agaricales</taxon>
        <taxon>Marasmiineae</taxon>
        <taxon>Marasmiaceae</taxon>
        <taxon>Tetrapyrgos</taxon>
    </lineage>
</organism>
<evidence type="ECO:0000313" key="5">
    <source>
        <dbReference type="Proteomes" id="UP000559256"/>
    </source>
</evidence>
<dbReference type="SMART" id="SM00271">
    <property type="entry name" value="DnaJ"/>
    <property type="match status" value="1"/>
</dbReference>
<dbReference type="Pfam" id="PF07743">
    <property type="entry name" value="HSCB_C"/>
    <property type="match status" value="1"/>
</dbReference>
<keyword evidence="2" id="KW-0143">Chaperone</keyword>